<protein>
    <recommendedName>
        <fullName evidence="3">Fibronectin type-III domain-containing protein</fullName>
    </recommendedName>
</protein>
<dbReference type="Gene3D" id="2.60.120.260">
    <property type="entry name" value="Galactose-binding domain-like"/>
    <property type="match status" value="1"/>
</dbReference>
<dbReference type="AlphaFoldDB" id="A0AAE3YBH1"/>
<dbReference type="InterPro" id="IPR026444">
    <property type="entry name" value="Secre_tail"/>
</dbReference>
<gene>
    <name evidence="4" type="ORF">J2787_002889</name>
</gene>
<keyword evidence="1 2" id="KW-0732">Signal</keyword>
<dbReference type="CDD" id="cd00063">
    <property type="entry name" value="FN3"/>
    <property type="match status" value="1"/>
</dbReference>
<dbReference type="Gene3D" id="2.60.40.10">
    <property type="entry name" value="Immunoglobulins"/>
    <property type="match status" value="1"/>
</dbReference>
<name>A0AAE3YBH1_9FLAO</name>
<evidence type="ECO:0000313" key="5">
    <source>
        <dbReference type="Proteomes" id="UP001184861"/>
    </source>
</evidence>
<feature type="domain" description="Fibronectin type-III" evidence="3">
    <location>
        <begin position="244"/>
        <end position="339"/>
    </location>
</feature>
<dbReference type="PROSITE" id="PS50853">
    <property type="entry name" value="FN3"/>
    <property type="match status" value="1"/>
</dbReference>
<evidence type="ECO:0000313" key="4">
    <source>
        <dbReference type="EMBL" id="MDR6527497.1"/>
    </source>
</evidence>
<dbReference type="EMBL" id="JAVDQY010000003">
    <property type="protein sequence ID" value="MDR6527497.1"/>
    <property type="molecule type" value="Genomic_DNA"/>
</dbReference>
<feature type="signal peptide" evidence="2">
    <location>
        <begin position="1"/>
        <end position="23"/>
    </location>
</feature>
<evidence type="ECO:0000256" key="2">
    <source>
        <dbReference type="SAM" id="SignalP"/>
    </source>
</evidence>
<evidence type="ECO:0000256" key="1">
    <source>
        <dbReference type="ARBA" id="ARBA00022729"/>
    </source>
</evidence>
<feature type="chain" id="PRO_5041992402" description="Fibronectin type-III domain-containing protein" evidence="2">
    <location>
        <begin position="24"/>
        <end position="599"/>
    </location>
</feature>
<evidence type="ECO:0000259" key="3">
    <source>
        <dbReference type="PROSITE" id="PS50853"/>
    </source>
</evidence>
<dbReference type="Proteomes" id="UP001184861">
    <property type="component" value="Unassembled WGS sequence"/>
</dbReference>
<dbReference type="Pfam" id="PF18962">
    <property type="entry name" value="Por_Secre_tail"/>
    <property type="match status" value="1"/>
</dbReference>
<dbReference type="NCBIfam" id="TIGR04183">
    <property type="entry name" value="Por_Secre_tail"/>
    <property type="match status" value="1"/>
</dbReference>
<organism evidence="4 5">
    <name type="scientific">Chryseobacterium rhizosphaerae</name>
    <dbReference type="NCBI Taxonomy" id="395937"/>
    <lineage>
        <taxon>Bacteria</taxon>
        <taxon>Pseudomonadati</taxon>
        <taxon>Bacteroidota</taxon>
        <taxon>Flavobacteriia</taxon>
        <taxon>Flavobacteriales</taxon>
        <taxon>Weeksellaceae</taxon>
        <taxon>Chryseobacterium group</taxon>
        <taxon>Chryseobacterium</taxon>
    </lineage>
</organism>
<comment type="caution">
    <text evidence="4">The sequence shown here is derived from an EMBL/GenBank/DDBJ whole genome shotgun (WGS) entry which is preliminary data.</text>
</comment>
<accession>A0AAE3YBH1</accession>
<dbReference type="RefSeq" id="WP_202270900.1">
    <property type="nucleotide sequence ID" value="NZ_JAVDQY010000003.1"/>
</dbReference>
<dbReference type="InterPro" id="IPR003961">
    <property type="entry name" value="FN3_dom"/>
</dbReference>
<proteinExistence type="predicted"/>
<sequence>MTINLFLRALPAIALFSTSFMMAQNFQPMPVQSGYTADVIANGIGPSMASTTMDVDGVSYNFISRDFQLTASSTPLTYGLPANGIINSVVASTPGLSYQLGDYSGNNSLRINSNTAGANTGTLVFTNPVAAFKLYMLSTSGSGNSTVNVTVNFTDNTTQVFTGQGITDWYGGMNYAIQGIGRILRTSDALDANSTNPRLYQAVLNIDAANQAKPIQSITITKTSSAGVANIFAFSADVYTDCVAPTLSATGTVTSSSADISWTVPAGTQAVSHDIYYSTSPTTPTSATVPVYSDVTGTSYTLGSLAPSTTYYYWVRTNCSTATSKSAWSFFKSFTTLCGALVPPYTNNFSSVPGTCWANNISGGSPSTGPTATTVYWDQRNFLNTSANGPSIHMNLYSTNRTGWLKTVPFDLSAGGYRVKFNYGVTTYSGTATSLMGGDDIVHFMVSEDNGTTWTILQTWNTANGPSNTSNEYSYNLTANTNAHTVFAFYGTSGAVNEGLDYNFYIDDFTVENAQLSTSEVNKVTKKAEIHPNPFKDILYISDTREVKSVTVVDLSGRIVNTIEGPVKELNLSMLNSGLYFVTLYFKDGTQSTVKAVKK</sequence>
<dbReference type="InterPro" id="IPR036116">
    <property type="entry name" value="FN3_sf"/>
</dbReference>
<dbReference type="SUPFAM" id="SSF49265">
    <property type="entry name" value="Fibronectin type III"/>
    <property type="match status" value="1"/>
</dbReference>
<dbReference type="InterPro" id="IPR013783">
    <property type="entry name" value="Ig-like_fold"/>
</dbReference>
<reference evidence="4" key="1">
    <citation type="submission" date="2023-07" db="EMBL/GenBank/DDBJ databases">
        <title>Sorghum-associated microbial communities from plants grown in Nebraska, USA.</title>
        <authorList>
            <person name="Schachtman D."/>
        </authorList>
    </citation>
    <scope>NUCLEOTIDE SEQUENCE</scope>
    <source>
        <strain evidence="4">DS2360</strain>
    </source>
</reference>